<evidence type="ECO:0000259" key="3">
    <source>
        <dbReference type="PROSITE" id="PS50190"/>
    </source>
</evidence>
<feature type="compositionally biased region" description="Low complexity" evidence="1">
    <location>
        <begin position="442"/>
        <end position="457"/>
    </location>
</feature>
<dbReference type="InterPro" id="IPR011993">
    <property type="entry name" value="PH-like_dom_sf"/>
</dbReference>
<accession>A0A0W0G2T0</accession>
<feature type="region of interest" description="Disordered" evidence="1">
    <location>
        <begin position="442"/>
        <end position="476"/>
    </location>
</feature>
<reference evidence="4 5" key="1">
    <citation type="submission" date="2015-12" db="EMBL/GenBank/DDBJ databases">
        <title>Draft genome sequence of Moniliophthora roreri, the causal agent of frosty pod rot of cacao.</title>
        <authorList>
            <person name="Aime M.C."/>
            <person name="Diaz-Valderrama J.R."/>
            <person name="Kijpornyongpan T."/>
            <person name="Phillips-Mora W."/>
        </authorList>
    </citation>
    <scope>NUCLEOTIDE SEQUENCE [LARGE SCALE GENOMIC DNA]</scope>
    <source>
        <strain evidence="4 5">MCA 2952</strain>
    </source>
</reference>
<feature type="domain" description="PH" evidence="2">
    <location>
        <begin position="772"/>
        <end position="889"/>
    </location>
</feature>
<evidence type="ECO:0000256" key="1">
    <source>
        <dbReference type="SAM" id="MobiDB-lite"/>
    </source>
</evidence>
<feature type="compositionally biased region" description="Polar residues" evidence="1">
    <location>
        <begin position="79"/>
        <end position="97"/>
    </location>
</feature>
<dbReference type="Proteomes" id="UP000054988">
    <property type="component" value="Unassembled WGS sequence"/>
</dbReference>
<dbReference type="EMBL" id="LATX01001295">
    <property type="protein sequence ID" value="KTB42865.1"/>
    <property type="molecule type" value="Genomic_DNA"/>
</dbReference>
<dbReference type="SUPFAM" id="SSF48425">
    <property type="entry name" value="Sec7 domain"/>
    <property type="match status" value="1"/>
</dbReference>
<dbReference type="PROSITE" id="PS50190">
    <property type="entry name" value="SEC7"/>
    <property type="match status" value="1"/>
</dbReference>
<dbReference type="InterPro" id="IPR000904">
    <property type="entry name" value="Sec7_dom"/>
</dbReference>
<feature type="region of interest" description="Disordered" evidence="1">
    <location>
        <begin position="1001"/>
        <end position="1037"/>
    </location>
</feature>
<feature type="compositionally biased region" description="Basic and acidic residues" evidence="1">
    <location>
        <begin position="250"/>
        <end position="261"/>
    </location>
</feature>
<dbReference type="SMART" id="SM00222">
    <property type="entry name" value="Sec7"/>
    <property type="match status" value="1"/>
</dbReference>
<dbReference type="Pfam" id="PF15410">
    <property type="entry name" value="PH_9"/>
    <property type="match status" value="1"/>
</dbReference>
<dbReference type="Pfam" id="PF01369">
    <property type="entry name" value="Sec7"/>
    <property type="match status" value="1"/>
</dbReference>
<dbReference type="PROSITE" id="PS50003">
    <property type="entry name" value="PH_DOMAIN"/>
    <property type="match status" value="1"/>
</dbReference>
<evidence type="ECO:0000259" key="2">
    <source>
        <dbReference type="PROSITE" id="PS50003"/>
    </source>
</evidence>
<feature type="compositionally biased region" description="Polar residues" evidence="1">
    <location>
        <begin position="109"/>
        <end position="124"/>
    </location>
</feature>
<proteinExistence type="predicted"/>
<feature type="compositionally biased region" description="Polar residues" evidence="1">
    <location>
        <begin position="1"/>
        <end position="10"/>
    </location>
</feature>
<dbReference type="CDD" id="cd00171">
    <property type="entry name" value="Sec7"/>
    <property type="match status" value="1"/>
</dbReference>
<feature type="compositionally biased region" description="Low complexity" evidence="1">
    <location>
        <begin position="1016"/>
        <end position="1034"/>
    </location>
</feature>
<dbReference type="SUPFAM" id="SSF50729">
    <property type="entry name" value="PH domain-like"/>
    <property type="match status" value="1"/>
</dbReference>
<feature type="compositionally biased region" description="Polar residues" evidence="1">
    <location>
        <begin position="319"/>
        <end position="330"/>
    </location>
</feature>
<dbReference type="GO" id="GO:0032012">
    <property type="term" value="P:regulation of ARF protein signal transduction"/>
    <property type="evidence" value="ECO:0007669"/>
    <property type="project" value="InterPro"/>
</dbReference>
<feature type="region of interest" description="Disordered" evidence="1">
    <location>
        <begin position="1"/>
        <end position="30"/>
    </location>
</feature>
<feature type="compositionally biased region" description="Basic and acidic residues" evidence="1">
    <location>
        <begin position="1265"/>
        <end position="1284"/>
    </location>
</feature>
<dbReference type="PANTHER" id="PTHR10663:SF405">
    <property type="entry name" value="ARF GUANINE NUCLEOTIDE EXCHANGE FACTOR SYT1"/>
    <property type="match status" value="1"/>
</dbReference>
<evidence type="ECO:0000313" key="5">
    <source>
        <dbReference type="Proteomes" id="UP000054988"/>
    </source>
</evidence>
<dbReference type="InterPro" id="IPR035999">
    <property type="entry name" value="Sec7_dom_sf"/>
</dbReference>
<feature type="region of interest" description="Disordered" evidence="1">
    <location>
        <begin position="1251"/>
        <end position="1298"/>
    </location>
</feature>
<feature type="domain" description="SEC7" evidence="3">
    <location>
        <begin position="439"/>
        <end position="622"/>
    </location>
</feature>
<name>A0A0W0G2T0_MONRR</name>
<comment type="caution">
    <text evidence="4">The sequence shown here is derived from an EMBL/GenBank/DDBJ whole genome shotgun (WGS) entry which is preliminary data.</text>
</comment>
<dbReference type="PANTHER" id="PTHR10663">
    <property type="entry name" value="GUANYL-NUCLEOTIDE EXCHANGE FACTOR"/>
    <property type="match status" value="1"/>
</dbReference>
<evidence type="ECO:0000313" key="4">
    <source>
        <dbReference type="EMBL" id="KTB42865.1"/>
    </source>
</evidence>
<feature type="region of interest" description="Disordered" evidence="1">
    <location>
        <begin position="189"/>
        <end position="293"/>
    </location>
</feature>
<dbReference type="InterPro" id="IPR001849">
    <property type="entry name" value="PH_domain"/>
</dbReference>
<dbReference type="SMART" id="SM00233">
    <property type="entry name" value="PH"/>
    <property type="match status" value="1"/>
</dbReference>
<gene>
    <name evidence="4" type="ORF">WG66_4664</name>
</gene>
<dbReference type="InterPro" id="IPR041681">
    <property type="entry name" value="PH_9"/>
</dbReference>
<dbReference type="Gene3D" id="2.30.29.30">
    <property type="entry name" value="Pleckstrin-homology domain (PH domain)/Phosphotyrosine-binding domain (PTB)"/>
    <property type="match status" value="1"/>
</dbReference>
<feature type="compositionally biased region" description="Low complexity" evidence="1">
    <location>
        <begin position="69"/>
        <end position="78"/>
    </location>
</feature>
<organism evidence="4 5">
    <name type="scientific">Moniliophthora roreri</name>
    <name type="common">Frosty pod rot fungus</name>
    <name type="synonym">Monilia roreri</name>
    <dbReference type="NCBI Taxonomy" id="221103"/>
    <lineage>
        <taxon>Eukaryota</taxon>
        <taxon>Fungi</taxon>
        <taxon>Dikarya</taxon>
        <taxon>Basidiomycota</taxon>
        <taxon>Agaricomycotina</taxon>
        <taxon>Agaricomycetes</taxon>
        <taxon>Agaricomycetidae</taxon>
        <taxon>Agaricales</taxon>
        <taxon>Marasmiineae</taxon>
        <taxon>Marasmiaceae</taxon>
        <taxon>Moniliophthora</taxon>
    </lineage>
</organism>
<sequence>MVPQSSSSAKPHNFSHHNHPVHSPPSYQENDISPIIFSETVTTTEVVTTTTTQTITHFFSFPLWRKRTPTSSLSSRPTFGSSLTLEDSMPQTGSSSLRVDKELPPTPPQENHNSAETSLSPSRRTSLDEIADESRRPSLFPRSESPSRKVSTSSRPSSTVALAQAALGIGLPHVLSHASTSSASEKNTITFSSSLPSTPSGSSPSATANRRTSKWRALSTTGSSEQLEPGSRRSRGLSLGPASFLNLKGSESRDKGKEKEVVSPPKQLVRKASFWSRKKNSSSSEPSRDPPETLVLQQDLSVPSLPTITPISPFYVDISSPSADQQSSRGQHSRGLSRSHSDRASNSRYSPKLPAESDVPHRKRRPPRRPSTADILNRPPTTRFLSDARPVTASPLSTPTAELEMQFSDQQEQQHNSAFLRPRSQTNPPFLHRLSLNIFSSSPSQTLPASPSLTTPPIRQTPPKPSIDIPKPQIDEESPEGYLNRLRLAVSKSEIAGILASTVDPFHVSALKSYISQFDFSEDPLDVALRRLLMDVGLPRETQQIDRVMEAFASRYYQSHISLFTSEDHPYILAFSLIMLHTDAFNKSNKRKMTKADYIKNTRLPGVAPEVLDCFYDNIVFAPFIFVEDPLDVNGQRGLMIDGTPSKTVSPIGTTPSLPTNGSGSLILGKRSKVDPYYLISNNLLEPLRIEVEELVPLTDPYTYKGTMGPWDERELLKSFSQPSVIEVADFSRANPVLFSLSVAGGPPSPLVSALGSPAVERAQVPEPIVLKITKVGILNRKDDYLEGGKKAASRRWRPWSVILTGSQLLLFRDPSWADIVLSSSVSTQAFKPDELLSVKDSIAVFDRSYTKHECTFRFVLPDGRHILWGASTEEDMNEWISRINYASAFKSTGVRMRPLGMSGRDVQLTGVAAATSHLHDLQHASQSQHMVKNWDNDASHALMGMLSGDSAMVTPGKKPPRRITTTSTNADVDVPEAPEIDGADQFIATFDQVKADLAAGRCASPDGSPRPDEQSPSFFSEPPSLPVSPESVLNNQQLPSRSRVVLSKVKTLEDRITATQTQLDTDMRFVRNIAVLTPFQRATRERLVIAVQKIAKQVVQMRLDIARLSCHRDVLFQDLAAEAQDWSRAKKIALRAATETLQGQRPRTSLSIPRMTLSYHDSDVSGSPPIPIPETSYATSQDSLHRPESTADSFQSFHSALDFGPEWPSSDDIDAPDLLNQSHIMDSTLHGSISGGVFQAGTTAEDGMLKRTSEDGEDGSPLPRESEDSQPRSHEKFHTAHETNEEEEAEEWNKTRCAQRVSLVRLPSVLGFEKHRTNSTINE</sequence>
<feature type="region of interest" description="Disordered" evidence="1">
    <location>
        <begin position="316"/>
        <end position="395"/>
    </location>
</feature>
<protein>
    <submittedName>
        <fullName evidence="4">Putative sec7 domain protein</fullName>
    </submittedName>
</protein>
<dbReference type="Gene3D" id="1.10.1000.11">
    <property type="entry name" value="Arf Nucleotide-binding Site Opener,domain 2"/>
    <property type="match status" value="1"/>
</dbReference>
<dbReference type="eggNOG" id="KOG0929">
    <property type="taxonomic scope" value="Eukaryota"/>
</dbReference>
<feature type="region of interest" description="Disordered" evidence="1">
    <location>
        <begin position="1144"/>
        <end position="1194"/>
    </location>
</feature>
<feature type="region of interest" description="Disordered" evidence="1">
    <location>
        <begin position="68"/>
        <end position="157"/>
    </location>
</feature>
<feature type="compositionally biased region" description="Low complexity" evidence="1">
    <location>
        <begin position="192"/>
        <end position="205"/>
    </location>
</feature>
<dbReference type="GO" id="GO:0005085">
    <property type="term" value="F:guanyl-nucleotide exchange factor activity"/>
    <property type="evidence" value="ECO:0007669"/>
    <property type="project" value="InterPro"/>
</dbReference>
<feature type="compositionally biased region" description="Low complexity" evidence="1">
    <location>
        <begin position="148"/>
        <end position="157"/>
    </location>
</feature>
<dbReference type="InterPro" id="IPR023394">
    <property type="entry name" value="Sec7_C_sf"/>
</dbReference>